<protein>
    <submittedName>
        <fullName evidence="3">FMN-binding domain protein</fullName>
    </submittedName>
</protein>
<dbReference type="AlphaFoldDB" id="A0A1J5R1V7"/>
<dbReference type="SMART" id="SM00900">
    <property type="entry name" value="FMN_bind"/>
    <property type="match status" value="1"/>
</dbReference>
<proteinExistence type="predicted"/>
<sequence length="169" mass="16885">MRRIVIVFSSTITALVLLMAWPTSTNRGGTSLASLAGGSGSGSGTGTTSGAATPAATAPPAAGTSGTTTTTTTTTKGKDGTFTGQTADTPYGPVQVKITVTGGKFSNVNATRLPHGTSYDEQVDQYAVPVLAKEAVSAQSAKIQMVSGATYTSTGYLQSLQSALDQAGL</sequence>
<feature type="compositionally biased region" description="Gly residues" evidence="1">
    <location>
        <begin position="37"/>
        <end position="47"/>
    </location>
</feature>
<feature type="domain" description="FMN-binding" evidence="2">
    <location>
        <begin position="90"/>
        <end position="167"/>
    </location>
</feature>
<feature type="compositionally biased region" description="Low complexity" evidence="1">
    <location>
        <begin position="48"/>
        <end position="75"/>
    </location>
</feature>
<organism evidence="3">
    <name type="scientific">mine drainage metagenome</name>
    <dbReference type="NCBI Taxonomy" id="410659"/>
    <lineage>
        <taxon>unclassified sequences</taxon>
        <taxon>metagenomes</taxon>
        <taxon>ecological metagenomes</taxon>
    </lineage>
</organism>
<evidence type="ECO:0000256" key="1">
    <source>
        <dbReference type="SAM" id="MobiDB-lite"/>
    </source>
</evidence>
<dbReference type="Gene3D" id="3.90.1010.20">
    <property type="match status" value="1"/>
</dbReference>
<name>A0A1J5R1V7_9ZZZZ</name>
<evidence type="ECO:0000313" key="3">
    <source>
        <dbReference type="EMBL" id="OIQ85932.1"/>
    </source>
</evidence>
<comment type="caution">
    <text evidence="3">The sequence shown here is derived from an EMBL/GenBank/DDBJ whole genome shotgun (WGS) entry which is preliminary data.</text>
</comment>
<dbReference type="InterPro" id="IPR007329">
    <property type="entry name" value="FMN-bd"/>
</dbReference>
<dbReference type="GO" id="GO:0010181">
    <property type="term" value="F:FMN binding"/>
    <property type="evidence" value="ECO:0007669"/>
    <property type="project" value="InterPro"/>
</dbReference>
<gene>
    <name evidence="3" type="ORF">GALL_322040</name>
</gene>
<accession>A0A1J5R1V7</accession>
<dbReference type="EMBL" id="MLJW01000510">
    <property type="protein sequence ID" value="OIQ85932.1"/>
    <property type="molecule type" value="Genomic_DNA"/>
</dbReference>
<reference evidence="3" key="1">
    <citation type="submission" date="2016-10" db="EMBL/GenBank/DDBJ databases">
        <title>Sequence of Gallionella enrichment culture.</title>
        <authorList>
            <person name="Poehlein A."/>
            <person name="Muehling M."/>
            <person name="Daniel R."/>
        </authorList>
    </citation>
    <scope>NUCLEOTIDE SEQUENCE</scope>
</reference>
<evidence type="ECO:0000259" key="2">
    <source>
        <dbReference type="SMART" id="SM00900"/>
    </source>
</evidence>
<dbReference type="GO" id="GO:0016020">
    <property type="term" value="C:membrane"/>
    <property type="evidence" value="ECO:0007669"/>
    <property type="project" value="InterPro"/>
</dbReference>
<dbReference type="Pfam" id="PF04205">
    <property type="entry name" value="FMN_bind"/>
    <property type="match status" value="1"/>
</dbReference>
<feature type="region of interest" description="Disordered" evidence="1">
    <location>
        <begin position="37"/>
        <end position="88"/>
    </location>
</feature>